<accession>A0A7G2ITL7</accession>
<feature type="signal peptide" evidence="1">
    <location>
        <begin position="1"/>
        <end position="30"/>
    </location>
</feature>
<reference evidence="2 3" key="1">
    <citation type="submission" date="2013-10" db="EMBL/GenBank/DDBJ databases">
        <title>Antibiotic resistance diversity of beta-lactamase producers in the General Hospital Vienna.</title>
        <authorList>
            <person name="Barisic I."/>
            <person name="Mitteregger D."/>
            <person name="Hirschl A.M."/>
            <person name="Noehammer C."/>
            <person name="Wiesinger-Mayr H."/>
        </authorList>
    </citation>
    <scope>NUCLEOTIDE SEQUENCE [LARGE SCALE GENOMIC DNA]</scope>
    <source>
        <strain evidence="2 3">ISC11</strain>
    </source>
</reference>
<dbReference type="EMBL" id="CBWP010000072">
    <property type="protein sequence ID" value="CDL40496.1"/>
    <property type="molecule type" value="Genomic_DNA"/>
</dbReference>
<dbReference type="Proteomes" id="UP000019194">
    <property type="component" value="Unassembled WGS sequence"/>
</dbReference>
<feature type="chain" id="PRO_5028943879" evidence="1">
    <location>
        <begin position="31"/>
        <end position="80"/>
    </location>
</feature>
<comment type="caution">
    <text evidence="2">The sequence shown here is derived from an EMBL/GenBank/DDBJ whole genome shotgun (WGS) entry which is preliminary data.</text>
</comment>
<keyword evidence="1" id="KW-0732">Signal</keyword>
<sequence>MSLRHLFSPRLRGSLLLGSLLVASSFTTQAAEELLRKAVGKGAYEMAYSNKRTRCGWRPHRAANWIPAGWFTALTRSPSK</sequence>
<evidence type="ECO:0000313" key="2">
    <source>
        <dbReference type="EMBL" id="CDL40496.1"/>
    </source>
</evidence>
<evidence type="ECO:0000256" key="1">
    <source>
        <dbReference type="SAM" id="SignalP"/>
    </source>
</evidence>
<name>A0A7G2ITL7_CITFR</name>
<proteinExistence type="predicted"/>
<protein>
    <submittedName>
        <fullName evidence="2">Uncharacterized protein</fullName>
    </submittedName>
</protein>
<evidence type="ECO:0000313" key="3">
    <source>
        <dbReference type="Proteomes" id="UP000019194"/>
    </source>
</evidence>
<dbReference type="AlphaFoldDB" id="A0A7G2ITL7"/>
<organism evidence="2 3">
    <name type="scientific">Citrobacter freundii</name>
    <dbReference type="NCBI Taxonomy" id="546"/>
    <lineage>
        <taxon>Bacteria</taxon>
        <taxon>Pseudomonadati</taxon>
        <taxon>Pseudomonadota</taxon>
        <taxon>Gammaproteobacteria</taxon>
        <taxon>Enterobacterales</taxon>
        <taxon>Enterobacteriaceae</taxon>
        <taxon>Citrobacter</taxon>
        <taxon>Citrobacter freundii complex</taxon>
    </lineage>
</organism>